<evidence type="ECO:0000313" key="3">
    <source>
        <dbReference type="Proteomes" id="UP001194468"/>
    </source>
</evidence>
<reference evidence="2" key="1">
    <citation type="submission" date="2019-10" db="EMBL/GenBank/DDBJ databases">
        <authorList>
            <consortium name="DOE Joint Genome Institute"/>
            <person name="Kuo A."/>
            <person name="Miyauchi S."/>
            <person name="Kiss E."/>
            <person name="Drula E."/>
            <person name="Kohler A."/>
            <person name="Sanchez-Garcia M."/>
            <person name="Andreopoulos B."/>
            <person name="Barry K.W."/>
            <person name="Bonito G."/>
            <person name="Buee M."/>
            <person name="Carver A."/>
            <person name="Chen C."/>
            <person name="Cichocki N."/>
            <person name="Clum A."/>
            <person name="Culley D."/>
            <person name="Crous P.W."/>
            <person name="Fauchery L."/>
            <person name="Girlanda M."/>
            <person name="Hayes R."/>
            <person name="Keri Z."/>
            <person name="LaButti K."/>
            <person name="Lipzen A."/>
            <person name="Lombard V."/>
            <person name="Magnuson J."/>
            <person name="Maillard F."/>
            <person name="Morin E."/>
            <person name="Murat C."/>
            <person name="Nolan M."/>
            <person name="Ohm R."/>
            <person name="Pangilinan J."/>
            <person name="Pereira M."/>
            <person name="Perotto S."/>
            <person name="Peter M."/>
            <person name="Riley R."/>
            <person name="Sitrit Y."/>
            <person name="Stielow B."/>
            <person name="Szollosi G."/>
            <person name="Zifcakova L."/>
            <person name="Stursova M."/>
            <person name="Spatafora J.W."/>
            <person name="Tedersoo L."/>
            <person name="Vaario L.-M."/>
            <person name="Yamada A."/>
            <person name="Yan M."/>
            <person name="Wang P."/>
            <person name="Xu J."/>
            <person name="Bruns T."/>
            <person name="Baldrian P."/>
            <person name="Vilgalys R."/>
            <person name="Henrissat B."/>
            <person name="Grigoriev I.V."/>
            <person name="Hibbett D."/>
            <person name="Nagy L.G."/>
            <person name="Martin F.M."/>
        </authorList>
    </citation>
    <scope>NUCLEOTIDE SEQUENCE</scope>
    <source>
        <strain evidence="2">BED1</strain>
    </source>
</reference>
<comment type="caution">
    <text evidence="2">The sequence shown here is derived from an EMBL/GenBank/DDBJ whole genome shotgun (WGS) entry which is preliminary data.</text>
</comment>
<evidence type="ECO:0000256" key="1">
    <source>
        <dbReference type="SAM" id="MobiDB-lite"/>
    </source>
</evidence>
<feature type="compositionally biased region" description="Polar residues" evidence="1">
    <location>
        <begin position="101"/>
        <end position="111"/>
    </location>
</feature>
<accession>A0AAD4BX28</accession>
<keyword evidence="3" id="KW-1185">Reference proteome</keyword>
<sequence>MFFTGSCVLGGSISEPSDCRTACTEVSHGIRSRDRLADIVRAIGMVASGAKVERRKLVSMLEDYKSGCASVQLLDVNVWAPEQSDADLVVVSERGDKANTPPKNTTLSPFRTNHEGTPSPFYAELVTSPEFQECRHDCPGNGI</sequence>
<organism evidence="2 3">
    <name type="scientific">Boletus edulis BED1</name>
    <dbReference type="NCBI Taxonomy" id="1328754"/>
    <lineage>
        <taxon>Eukaryota</taxon>
        <taxon>Fungi</taxon>
        <taxon>Dikarya</taxon>
        <taxon>Basidiomycota</taxon>
        <taxon>Agaricomycotina</taxon>
        <taxon>Agaricomycetes</taxon>
        <taxon>Agaricomycetidae</taxon>
        <taxon>Boletales</taxon>
        <taxon>Boletineae</taxon>
        <taxon>Boletaceae</taxon>
        <taxon>Boletoideae</taxon>
        <taxon>Boletus</taxon>
    </lineage>
</organism>
<dbReference type="AlphaFoldDB" id="A0AAD4BX28"/>
<gene>
    <name evidence="2" type="ORF">L210DRAFT_494339</name>
</gene>
<proteinExistence type="predicted"/>
<evidence type="ECO:0000313" key="2">
    <source>
        <dbReference type="EMBL" id="KAF8442336.1"/>
    </source>
</evidence>
<dbReference type="EMBL" id="WHUW01000009">
    <property type="protein sequence ID" value="KAF8442336.1"/>
    <property type="molecule type" value="Genomic_DNA"/>
</dbReference>
<dbReference type="Proteomes" id="UP001194468">
    <property type="component" value="Unassembled WGS sequence"/>
</dbReference>
<protein>
    <submittedName>
        <fullName evidence="2">Uncharacterized protein</fullName>
    </submittedName>
</protein>
<feature type="region of interest" description="Disordered" evidence="1">
    <location>
        <begin position="95"/>
        <end position="114"/>
    </location>
</feature>
<name>A0AAD4BX28_BOLED</name>
<reference evidence="2" key="2">
    <citation type="journal article" date="2020" name="Nat. Commun.">
        <title>Large-scale genome sequencing of mycorrhizal fungi provides insights into the early evolution of symbiotic traits.</title>
        <authorList>
            <person name="Miyauchi S."/>
            <person name="Kiss E."/>
            <person name="Kuo A."/>
            <person name="Drula E."/>
            <person name="Kohler A."/>
            <person name="Sanchez-Garcia M."/>
            <person name="Morin E."/>
            <person name="Andreopoulos B."/>
            <person name="Barry K.W."/>
            <person name="Bonito G."/>
            <person name="Buee M."/>
            <person name="Carver A."/>
            <person name="Chen C."/>
            <person name="Cichocki N."/>
            <person name="Clum A."/>
            <person name="Culley D."/>
            <person name="Crous P.W."/>
            <person name="Fauchery L."/>
            <person name="Girlanda M."/>
            <person name="Hayes R.D."/>
            <person name="Keri Z."/>
            <person name="LaButti K."/>
            <person name="Lipzen A."/>
            <person name="Lombard V."/>
            <person name="Magnuson J."/>
            <person name="Maillard F."/>
            <person name="Murat C."/>
            <person name="Nolan M."/>
            <person name="Ohm R.A."/>
            <person name="Pangilinan J."/>
            <person name="Pereira M.F."/>
            <person name="Perotto S."/>
            <person name="Peter M."/>
            <person name="Pfister S."/>
            <person name="Riley R."/>
            <person name="Sitrit Y."/>
            <person name="Stielow J.B."/>
            <person name="Szollosi G."/>
            <person name="Zifcakova L."/>
            <person name="Stursova M."/>
            <person name="Spatafora J.W."/>
            <person name="Tedersoo L."/>
            <person name="Vaario L.M."/>
            <person name="Yamada A."/>
            <person name="Yan M."/>
            <person name="Wang P."/>
            <person name="Xu J."/>
            <person name="Bruns T."/>
            <person name="Baldrian P."/>
            <person name="Vilgalys R."/>
            <person name="Dunand C."/>
            <person name="Henrissat B."/>
            <person name="Grigoriev I.V."/>
            <person name="Hibbett D."/>
            <person name="Nagy L.G."/>
            <person name="Martin F.M."/>
        </authorList>
    </citation>
    <scope>NUCLEOTIDE SEQUENCE</scope>
    <source>
        <strain evidence="2">BED1</strain>
    </source>
</reference>